<dbReference type="Pfam" id="PF00589">
    <property type="entry name" value="Phage_integrase"/>
    <property type="match status" value="1"/>
</dbReference>
<dbReference type="Pfam" id="PF13102">
    <property type="entry name" value="Phage_int_SAM_5"/>
    <property type="match status" value="1"/>
</dbReference>
<dbReference type="Pfam" id="PF17293">
    <property type="entry name" value="Arm-DNA-bind_5"/>
    <property type="match status" value="1"/>
</dbReference>
<dbReference type="PANTHER" id="PTHR30349">
    <property type="entry name" value="PHAGE INTEGRASE-RELATED"/>
    <property type="match status" value="1"/>
</dbReference>
<proteinExistence type="inferred from homology"/>
<comment type="similarity">
    <text evidence="1">Belongs to the 'phage' integrase family.</text>
</comment>
<dbReference type="PROSITE" id="PS51898">
    <property type="entry name" value="TYR_RECOMBINASE"/>
    <property type="match status" value="1"/>
</dbReference>
<dbReference type="InterPro" id="IPR002104">
    <property type="entry name" value="Integrase_catalytic"/>
</dbReference>
<organism evidence="5">
    <name type="scientific">marine sediment metagenome</name>
    <dbReference type="NCBI Taxonomy" id="412755"/>
    <lineage>
        <taxon>unclassified sequences</taxon>
        <taxon>metagenomes</taxon>
        <taxon>ecological metagenomes</taxon>
    </lineage>
</organism>
<evidence type="ECO:0000313" key="5">
    <source>
        <dbReference type="EMBL" id="KKN88920.1"/>
    </source>
</evidence>
<dbReference type="Gene3D" id="1.10.443.10">
    <property type="entry name" value="Intergrase catalytic core"/>
    <property type="match status" value="1"/>
</dbReference>
<dbReference type="InterPro" id="IPR013762">
    <property type="entry name" value="Integrase-like_cat_sf"/>
</dbReference>
<evidence type="ECO:0000256" key="2">
    <source>
        <dbReference type="ARBA" id="ARBA00023125"/>
    </source>
</evidence>
<feature type="domain" description="Tyr recombinase" evidence="4">
    <location>
        <begin position="219"/>
        <end position="396"/>
    </location>
</feature>
<reference evidence="5" key="1">
    <citation type="journal article" date="2015" name="Nature">
        <title>Complex archaea that bridge the gap between prokaryotes and eukaryotes.</title>
        <authorList>
            <person name="Spang A."/>
            <person name="Saw J.H."/>
            <person name="Jorgensen S.L."/>
            <person name="Zaremba-Niedzwiedzka K."/>
            <person name="Martijn J."/>
            <person name="Lind A.E."/>
            <person name="van Eijk R."/>
            <person name="Schleper C."/>
            <person name="Guy L."/>
            <person name="Ettema T.J."/>
        </authorList>
    </citation>
    <scope>NUCLEOTIDE SEQUENCE</scope>
</reference>
<dbReference type="InterPro" id="IPR035386">
    <property type="entry name" value="Arm-DNA-bind_5"/>
</dbReference>
<dbReference type="SUPFAM" id="SSF56349">
    <property type="entry name" value="DNA breaking-rejoining enzymes"/>
    <property type="match status" value="1"/>
</dbReference>
<evidence type="ECO:0000256" key="3">
    <source>
        <dbReference type="ARBA" id="ARBA00023172"/>
    </source>
</evidence>
<evidence type="ECO:0000256" key="1">
    <source>
        <dbReference type="ARBA" id="ARBA00008857"/>
    </source>
</evidence>
<gene>
    <name evidence="5" type="ORF">LCGC14_0242910</name>
</gene>
<dbReference type="EMBL" id="LAZR01000124">
    <property type="protein sequence ID" value="KKN88920.1"/>
    <property type="molecule type" value="Genomic_DNA"/>
</dbReference>
<dbReference type="InterPro" id="IPR025269">
    <property type="entry name" value="SAM-like_dom"/>
</dbReference>
<dbReference type="GO" id="GO:0015074">
    <property type="term" value="P:DNA integration"/>
    <property type="evidence" value="ECO:0007669"/>
    <property type="project" value="InterPro"/>
</dbReference>
<dbReference type="Gene3D" id="1.10.150.130">
    <property type="match status" value="1"/>
</dbReference>
<name>A0A0F9U6T7_9ZZZZ</name>
<protein>
    <recommendedName>
        <fullName evidence="4">Tyr recombinase domain-containing protein</fullName>
    </recommendedName>
</protein>
<keyword evidence="2" id="KW-0238">DNA-binding</keyword>
<dbReference type="AlphaFoldDB" id="A0A0F9U6T7"/>
<dbReference type="GO" id="GO:0003677">
    <property type="term" value="F:DNA binding"/>
    <property type="evidence" value="ECO:0007669"/>
    <property type="project" value="UniProtKB-KW"/>
</dbReference>
<dbReference type="PANTHER" id="PTHR30349:SF64">
    <property type="entry name" value="PROPHAGE INTEGRASE INTD-RELATED"/>
    <property type="match status" value="1"/>
</dbReference>
<accession>A0A0F9U6T7</accession>
<dbReference type="CDD" id="cd01185">
    <property type="entry name" value="INTN1_C_like"/>
    <property type="match status" value="1"/>
</dbReference>
<dbReference type="InterPro" id="IPR010998">
    <property type="entry name" value="Integrase_recombinase_N"/>
</dbReference>
<sequence>MSTAINILFYPKRRESDTDGKVMIYCRITVNSRRAEFSLRRTVNEQKWDSHSGKLRGKSEEVYNFNRFLEVVKNRLFKIYETLLNEEKDISATRVKNTYLGKEGKEYQVLEVFKEHNDEIESLLGKGFTKGTLQRYKAAYVHVSDYITYKFQLKDIYVRTVDHKFITGLEFYLKSKKNLEHNTAIKYIVNFKKIIRIAYANEWITKDPFFYWKASWKTKEKQYLTQTELDTLQNKKSFLPRLELVRDIFVFCCYTGLAYSDVKLLKFENIVIGINGDRWIKIARKKTKAMSSIPLLPTAEKIIEKYSQHPHVMNGHGVLPVMTNQKSNAYLKEIADVCGINKNLTTHLARHTFATTVTLSKGVSIATVSKMLGHRSLKTTQIYAKVLDSKIGDEMNMLKEKLAQEEKDLAATQNDGLE</sequence>
<dbReference type="InterPro" id="IPR050090">
    <property type="entry name" value="Tyrosine_recombinase_XerCD"/>
</dbReference>
<comment type="caution">
    <text evidence="5">The sequence shown here is derived from an EMBL/GenBank/DDBJ whole genome shotgun (WGS) entry which is preliminary data.</text>
</comment>
<dbReference type="InterPro" id="IPR011010">
    <property type="entry name" value="DNA_brk_join_enz"/>
</dbReference>
<dbReference type="GO" id="GO:0006310">
    <property type="term" value="P:DNA recombination"/>
    <property type="evidence" value="ECO:0007669"/>
    <property type="project" value="UniProtKB-KW"/>
</dbReference>
<evidence type="ECO:0000259" key="4">
    <source>
        <dbReference type="PROSITE" id="PS51898"/>
    </source>
</evidence>
<keyword evidence="3" id="KW-0233">DNA recombination</keyword>